<protein>
    <submittedName>
        <fullName evidence="1">Uncharacterized protein</fullName>
    </submittedName>
</protein>
<accession>C2KUZ8</accession>
<organism evidence="1 2">
    <name type="scientific">Oribacterium sinus F0268</name>
    <dbReference type="NCBI Taxonomy" id="585501"/>
    <lineage>
        <taxon>Bacteria</taxon>
        <taxon>Bacillati</taxon>
        <taxon>Bacillota</taxon>
        <taxon>Clostridia</taxon>
        <taxon>Lachnospirales</taxon>
        <taxon>Lachnospiraceae</taxon>
        <taxon>Oribacterium</taxon>
    </lineage>
</organism>
<evidence type="ECO:0000313" key="1">
    <source>
        <dbReference type="EMBL" id="EEJ52412.1"/>
    </source>
</evidence>
<dbReference type="InParanoid" id="C2KUZ8"/>
<sequence>MYFMGNWILGKDEITLQKNAEKRHKKDNLRKHFSFFLSENSV</sequence>
<dbReference type="EMBL" id="ACKX01000033">
    <property type="protein sequence ID" value="EEJ52412.1"/>
    <property type="molecule type" value="Genomic_DNA"/>
</dbReference>
<evidence type="ECO:0000313" key="2">
    <source>
        <dbReference type="Proteomes" id="UP000004121"/>
    </source>
</evidence>
<dbReference type="STRING" id="585501.HMPREF6123_0317"/>
<comment type="caution">
    <text evidence="1">The sequence shown here is derived from an EMBL/GenBank/DDBJ whole genome shotgun (WGS) entry which is preliminary data.</text>
</comment>
<keyword evidence="2" id="KW-1185">Reference proteome</keyword>
<name>C2KUZ8_9FIRM</name>
<dbReference type="HOGENOM" id="CLU_3254954_0_0_9"/>
<gene>
    <name evidence="1" type="ORF">HMPREF6123_0317</name>
</gene>
<reference evidence="1 2" key="1">
    <citation type="submission" date="2009-04" db="EMBL/GenBank/DDBJ databases">
        <authorList>
            <person name="Qin X."/>
            <person name="Bachman B."/>
            <person name="Battles P."/>
            <person name="Bell A."/>
            <person name="Bess C."/>
            <person name="Bickham C."/>
            <person name="Chaboub L."/>
            <person name="Chen D."/>
            <person name="Coyle M."/>
            <person name="Deiros D.R."/>
            <person name="Dinh H."/>
            <person name="Forbes L."/>
            <person name="Fowler G."/>
            <person name="Francisco L."/>
            <person name="Fu Q."/>
            <person name="Gubbala S."/>
            <person name="Hale W."/>
            <person name="Han Y."/>
            <person name="Hemphill L."/>
            <person name="Highlander S.K."/>
            <person name="Hirani K."/>
            <person name="Hogues M."/>
            <person name="Jackson L."/>
            <person name="Jakkamsetti A."/>
            <person name="Javaid M."/>
            <person name="Jiang H."/>
            <person name="Korchina V."/>
            <person name="Kovar C."/>
            <person name="Lara F."/>
            <person name="Lee S."/>
            <person name="Mata R."/>
            <person name="Mathew T."/>
            <person name="Moen C."/>
            <person name="Morales K."/>
            <person name="Munidasa M."/>
            <person name="Nazareth L."/>
            <person name="Ngo R."/>
            <person name="Nguyen L."/>
            <person name="Okwuonu G."/>
            <person name="Ongeri F."/>
            <person name="Patil S."/>
            <person name="Petrosino J."/>
            <person name="Pham C."/>
            <person name="Pham P."/>
            <person name="Pu L.-L."/>
            <person name="Puazo M."/>
            <person name="Raj R."/>
            <person name="Reid J."/>
            <person name="Rouhana J."/>
            <person name="Saada N."/>
            <person name="Shang Y."/>
            <person name="Simmons D."/>
            <person name="Thornton R."/>
            <person name="Warren J."/>
            <person name="Weissenberger G."/>
            <person name="Zhang J."/>
            <person name="Zhang L."/>
            <person name="Zhou C."/>
            <person name="Zhu D."/>
            <person name="Muzny D."/>
            <person name="Worley K."/>
            <person name="Gibbs R."/>
        </authorList>
    </citation>
    <scope>NUCLEOTIDE SEQUENCE [LARGE SCALE GENOMIC DNA]</scope>
    <source>
        <strain evidence="1 2">F0268</strain>
    </source>
</reference>
<proteinExistence type="predicted"/>
<dbReference type="Proteomes" id="UP000004121">
    <property type="component" value="Unassembled WGS sequence"/>
</dbReference>
<dbReference type="AlphaFoldDB" id="C2KUZ8"/>